<dbReference type="Proteomes" id="UP000298030">
    <property type="component" value="Unassembled WGS sequence"/>
</dbReference>
<name>A0A4Y7SCN6_COPMI</name>
<accession>A0A4Y7SCN6</accession>
<protein>
    <submittedName>
        <fullName evidence="1">Uncharacterized protein</fullName>
    </submittedName>
</protein>
<dbReference type="Gene3D" id="1.20.1280.50">
    <property type="match status" value="1"/>
</dbReference>
<sequence length="478" mass="53216">MYLRSQTRARPIRLSDRLQKPGSQLHLPFHRSKLPHDILAIVFAHLRETVTLRSPKPVWREARRLDIVVGPLMQITMVCWYWREVALSCPFLWSAIPVLVESGKLLALANAQQVWYHLQLANQAPLKLVIGARKDLGGPGVKYQYSLTYQSLDFIAELAPRVRDLAIAFQPDSDMLPVLHKPPHRFTNLETLTFMGASQPNLLLEQANLSGCDHLHRVVWGFCLPASVPPPSFLMTPPVGLTEVLLADSWDATVPSDIAHAFLRAAKELVKFHSRISHSAPESTPTNFERLPLLQHNNLQTLSIIFQGPTPDASLAPLIHALRTPHLTSFSFELDWSATFSPTAVTGWVRTNGHSLTTFECFSGHVKRTDLLLCLRAMPLLEVFKFAGAVSGSRRLRVAGVSPDKVLVDQQFLAMFTAPVATDVGLGQDSSGGLSTEEEMPCPALQEIHFDNTYFSSSHLDSFIKGRLYGNTRISSKC</sequence>
<keyword evidence="2" id="KW-1185">Reference proteome</keyword>
<gene>
    <name evidence="1" type="ORF">FA13DRAFT_1802585</name>
</gene>
<dbReference type="EMBL" id="QPFP01000206">
    <property type="protein sequence ID" value="TEB19145.1"/>
    <property type="molecule type" value="Genomic_DNA"/>
</dbReference>
<evidence type="ECO:0000313" key="2">
    <source>
        <dbReference type="Proteomes" id="UP000298030"/>
    </source>
</evidence>
<comment type="caution">
    <text evidence="1">The sequence shown here is derived from an EMBL/GenBank/DDBJ whole genome shotgun (WGS) entry which is preliminary data.</text>
</comment>
<organism evidence="1 2">
    <name type="scientific">Coprinellus micaceus</name>
    <name type="common">Glistening ink-cap mushroom</name>
    <name type="synonym">Coprinus micaceus</name>
    <dbReference type="NCBI Taxonomy" id="71717"/>
    <lineage>
        <taxon>Eukaryota</taxon>
        <taxon>Fungi</taxon>
        <taxon>Dikarya</taxon>
        <taxon>Basidiomycota</taxon>
        <taxon>Agaricomycotina</taxon>
        <taxon>Agaricomycetes</taxon>
        <taxon>Agaricomycetidae</taxon>
        <taxon>Agaricales</taxon>
        <taxon>Agaricineae</taxon>
        <taxon>Psathyrellaceae</taxon>
        <taxon>Coprinellus</taxon>
    </lineage>
</organism>
<reference evidence="1 2" key="1">
    <citation type="journal article" date="2019" name="Nat. Ecol. Evol.">
        <title>Megaphylogeny resolves global patterns of mushroom evolution.</title>
        <authorList>
            <person name="Varga T."/>
            <person name="Krizsan K."/>
            <person name="Foldi C."/>
            <person name="Dima B."/>
            <person name="Sanchez-Garcia M."/>
            <person name="Sanchez-Ramirez S."/>
            <person name="Szollosi G.J."/>
            <person name="Szarkandi J.G."/>
            <person name="Papp V."/>
            <person name="Albert L."/>
            <person name="Andreopoulos W."/>
            <person name="Angelini C."/>
            <person name="Antonin V."/>
            <person name="Barry K.W."/>
            <person name="Bougher N.L."/>
            <person name="Buchanan P."/>
            <person name="Buyck B."/>
            <person name="Bense V."/>
            <person name="Catcheside P."/>
            <person name="Chovatia M."/>
            <person name="Cooper J."/>
            <person name="Damon W."/>
            <person name="Desjardin D."/>
            <person name="Finy P."/>
            <person name="Geml J."/>
            <person name="Haridas S."/>
            <person name="Hughes K."/>
            <person name="Justo A."/>
            <person name="Karasinski D."/>
            <person name="Kautmanova I."/>
            <person name="Kiss B."/>
            <person name="Kocsube S."/>
            <person name="Kotiranta H."/>
            <person name="LaButti K.M."/>
            <person name="Lechner B.E."/>
            <person name="Liimatainen K."/>
            <person name="Lipzen A."/>
            <person name="Lukacs Z."/>
            <person name="Mihaltcheva S."/>
            <person name="Morgado L.N."/>
            <person name="Niskanen T."/>
            <person name="Noordeloos M.E."/>
            <person name="Ohm R.A."/>
            <person name="Ortiz-Santana B."/>
            <person name="Ovrebo C."/>
            <person name="Racz N."/>
            <person name="Riley R."/>
            <person name="Savchenko A."/>
            <person name="Shiryaev A."/>
            <person name="Soop K."/>
            <person name="Spirin V."/>
            <person name="Szebenyi C."/>
            <person name="Tomsovsky M."/>
            <person name="Tulloss R.E."/>
            <person name="Uehling J."/>
            <person name="Grigoriev I.V."/>
            <person name="Vagvolgyi C."/>
            <person name="Papp T."/>
            <person name="Martin F.M."/>
            <person name="Miettinen O."/>
            <person name="Hibbett D.S."/>
            <person name="Nagy L.G."/>
        </authorList>
    </citation>
    <scope>NUCLEOTIDE SEQUENCE [LARGE SCALE GENOMIC DNA]</scope>
    <source>
        <strain evidence="1 2">FP101781</strain>
    </source>
</reference>
<dbReference type="AlphaFoldDB" id="A0A4Y7SCN6"/>
<dbReference type="OrthoDB" id="2869585at2759"/>
<proteinExistence type="predicted"/>
<evidence type="ECO:0000313" key="1">
    <source>
        <dbReference type="EMBL" id="TEB19145.1"/>
    </source>
</evidence>